<evidence type="ECO:0000313" key="2">
    <source>
        <dbReference type="Proteomes" id="UP000220341"/>
    </source>
</evidence>
<dbReference type="RefSeq" id="WP_098278566.1">
    <property type="nucleotide sequence ID" value="NZ_CATKQG010000027.1"/>
</dbReference>
<organism evidence="1 2">
    <name type="scientific">Priestia megaterium</name>
    <name type="common">Bacillus megaterium</name>
    <dbReference type="NCBI Taxonomy" id="1404"/>
    <lineage>
        <taxon>Bacteria</taxon>
        <taxon>Bacillati</taxon>
        <taxon>Bacillota</taxon>
        <taxon>Bacilli</taxon>
        <taxon>Bacillales</taxon>
        <taxon>Bacillaceae</taxon>
        <taxon>Priestia</taxon>
    </lineage>
</organism>
<gene>
    <name evidence="1" type="ORF">CN497_19825</name>
</gene>
<reference evidence="1 2" key="1">
    <citation type="submission" date="2017-09" db="EMBL/GenBank/DDBJ databases">
        <title>Large-scale bioinformatics analysis of Bacillus genomes uncovers conserved roles of natural products in bacterial physiology.</title>
        <authorList>
            <consortium name="Agbiome Team Llc"/>
            <person name="Bleich R.M."/>
            <person name="Kirk G.J."/>
            <person name="Santa Maria K.C."/>
            <person name="Allen S.E."/>
            <person name="Farag S."/>
            <person name="Shank E.A."/>
            <person name="Bowers A."/>
        </authorList>
    </citation>
    <scope>NUCLEOTIDE SEQUENCE [LARGE SCALE GENOMIC DNA]</scope>
    <source>
        <strain evidence="1 2">AFS003013</strain>
    </source>
</reference>
<dbReference type="EMBL" id="NTYW01000028">
    <property type="protein sequence ID" value="PES34469.1"/>
    <property type="molecule type" value="Genomic_DNA"/>
</dbReference>
<protein>
    <submittedName>
        <fullName evidence="1">Uncharacterized protein</fullName>
    </submittedName>
</protein>
<evidence type="ECO:0000313" key="1">
    <source>
        <dbReference type="EMBL" id="PES34469.1"/>
    </source>
</evidence>
<sequence>MVSWTNQILKIRPDQQYQNNLQVNVYGIFTAGSKPSDFNGRQKRFNRDINLANQIWNGGGMCNINFIPQPVFEMKTIIDATNLGFQAAMEGPVKGLIKKIKHKIGNPIGIYVVYTSGNDFAFSSDSTCPIGAGGVIIEDFRIRDGIPKFKLFGSIALSNRALNAPFTFAHEAGHVLLTELDKQPFNNIFRFNAIDPTGPFINPVTGKSDIAHSNLVGNLMAPVLPNIIPTIDPLQLQKARMSKIFQNAIIK</sequence>
<proteinExistence type="predicted"/>
<dbReference type="Proteomes" id="UP000220341">
    <property type="component" value="Unassembled WGS sequence"/>
</dbReference>
<name>A0AAE5P5Z8_PRIMG</name>
<comment type="caution">
    <text evidence="1">The sequence shown here is derived from an EMBL/GenBank/DDBJ whole genome shotgun (WGS) entry which is preliminary data.</text>
</comment>
<accession>A0AAE5P5Z8</accession>
<dbReference type="AlphaFoldDB" id="A0AAE5P5Z8"/>